<organism evidence="4 5">
    <name type="scientific">Cryptolaemus montrouzieri</name>
    <dbReference type="NCBI Taxonomy" id="559131"/>
    <lineage>
        <taxon>Eukaryota</taxon>
        <taxon>Metazoa</taxon>
        <taxon>Ecdysozoa</taxon>
        <taxon>Arthropoda</taxon>
        <taxon>Hexapoda</taxon>
        <taxon>Insecta</taxon>
        <taxon>Pterygota</taxon>
        <taxon>Neoptera</taxon>
        <taxon>Endopterygota</taxon>
        <taxon>Coleoptera</taxon>
        <taxon>Polyphaga</taxon>
        <taxon>Cucujiformia</taxon>
        <taxon>Coccinelloidea</taxon>
        <taxon>Coccinellidae</taxon>
        <taxon>Scymninae</taxon>
        <taxon>Scymnini</taxon>
        <taxon>Cryptolaemus</taxon>
    </lineage>
</organism>
<feature type="signal peptide" evidence="3">
    <location>
        <begin position="1"/>
        <end position="22"/>
    </location>
</feature>
<keyword evidence="1" id="KW-0433">Leucine-rich repeat</keyword>
<dbReference type="EMBL" id="JABFTP020000042">
    <property type="protein sequence ID" value="KAL3271069.1"/>
    <property type="molecule type" value="Genomic_DNA"/>
</dbReference>
<dbReference type="Gene3D" id="3.80.10.10">
    <property type="entry name" value="Ribonuclease Inhibitor"/>
    <property type="match status" value="2"/>
</dbReference>
<dbReference type="InterPro" id="IPR001611">
    <property type="entry name" value="Leu-rich_rpt"/>
</dbReference>
<evidence type="ECO:0000313" key="4">
    <source>
        <dbReference type="EMBL" id="KAL3271069.1"/>
    </source>
</evidence>
<feature type="chain" id="PRO_5044876058" evidence="3">
    <location>
        <begin position="23"/>
        <end position="316"/>
    </location>
</feature>
<evidence type="ECO:0000313" key="5">
    <source>
        <dbReference type="Proteomes" id="UP001516400"/>
    </source>
</evidence>
<name>A0ABD2MYI0_9CUCU</name>
<dbReference type="InterPro" id="IPR032675">
    <property type="entry name" value="LRR_dom_sf"/>
</dbReference>
<dbReference type="PROSITE" id="PS51450">
    <property type="entry name" value="LRR"/>
    <property type="match status" value="1"/>
</dbReference>
<dbReference type="InterPro" id="IPR003591">
    <property type="entry name" value="Leu-rich_rpt_typical-subtyp"/>
</dbReference>
<dbReference type="InterPro" id="IPR026906">
    <property type="entry name" value="LRR_5"/>
</dbReference>
<keyword evidence="5" id="KW-1185">Reference proteome</keyword>
<evidence type="ECO:0000256" key="3">
    <source>
        <dbReference type="SAM" id="SignalP"/>
    </source>
</evidence>
<evidence type="ECO:0000256" key="2">
    <source>
        <dbReference type="ARBA" id="ARBA00022737"/>
    </source>
</evidence>
<dbReference type="PANTHER" id="PTHR24367">
    <property type="entry name" value="LEUCINE-RICH REPEAT-CONTAINING PROTEIN"/>
    <property type="match status" value="1"/>
</dbReference>
<sequence length="316" mass="36697">MLFVDLLKTIFLPLLWIYVVDATNIITLKTDAIQPENPNEQQFVLSHVKGELNEKTFSLFKRLTGLTIEWCAIHDLYPEAFKRTSLEILEIHNNIEFPTISESTFKYLNNLKVLRFNFNPYTEIEDGAFSNLKKLDVLSVSHQNLGNLTKEFLEGLENLKEIALTNNEIKYINKDAFKHMKHLTAVYLGHNNLKNIEFGTFRHQKSLVDLQLQSNKLGNKENSYVVNWMKFDRILNLRYLNIGDNNLSYLDVQQLLSVFPLLESINFMPNNFTCPNELHINKKLRHYNINIEYYGNGSNCKGLDFGKIGVVVFSEP</sequence>
<dbReference type="Pfam" id="PF13306">
    <property type="entry name" value="LRR_5"/>
    <property type="match status" value="1"/>
</dbReference>
<dbReference type="SMART" id="SM00369">
    <property type="entry name" value="LRR_TYP"/>
    <property type="match status" value="4"/>
</dbReference>
<keyword evidence="2" id="KW-0677">Repeat</keyword>
<evidence type="ECO:0000256" key="1">
    <source>
        <dbReference type="ARBA" id="ARBA00022614"/>
    </source>
</evidence>
<dbReference type="PANTHER" id="PTHR24367:SF318">
    <property type="entry name" value="LEUCINE-RICH GLIOMA-INACTIVATED PROTEIN 1-LIKE"/>
    <property type="match status" value="1"/>
</dbReference>
<protein>
    <submittedName>
        <fullName evidence="4">Uncharacterized protein</fullName>
    </submittedName>
</protein>
<keyword evidence="3" id="KW-0732">Signal</keyword>
<dbReference type="SUPFAM" id="SSF52047">
    <property type="entry name" value="RNI-like"/>
    <property type="match status" value="1"/>
</dbReference>
<comment type="caution">
    <text evidence="4">The sequence shown here is derived from an EMBL/GenBank/DDBJ whole genome shotgun (WGS) entry which is preliminary data.</text>
</comment>
<dbReference type="AlphaFoldDB" id="A0ABD2MYI0"/>
<accession>A0ABD2MYI0</accession>
<dbReference type="InterPro" id="IPR051295">
    <property type="entry name" value="LGI_related"/>
</dbReference>
<reference evidence="4 5" key="1">
    <citation type="journal article" date="2021" name="BMC Biol.">
        <title>Horizontally acquired antibacterial genes associated with adaptive radiation of ladybird beetles.</title>
        <authorList>
            <person name="Li H.S."/>
            <person name="Tang X.F."/>
            <person name="Huang Y.H."/>
            <person name="Xu Z.Y."/>
            <person name="Chen M.L."/>
            <person name="Du X.Y."/>
            <person name="Qiu B.Y."/>
            <person name="Chen P.T."/>
            <person name="Zhang W."/>
            <person name="Slipinski A."/>
            <person name="Escalona H.E."/>
            <person name="Waterhouse R.M."/>
            <person name="Zwick A."/>
            <person name="Pang H."/>
        </authorList>
    </citation>
    <scope>NUCLEOTIDE SEQUENCE [LARGE SCALE GENOMIC DNA]</scope>
    <source>
        <strain evidence="4">SYSU2018</strain>
    </source>
</reference>
<dbReference type="Proteomes" id="UP001516400">
    <property type="component" value="Unassembled WGS sequence"/>
</dbReference>
<proteinExistence type="predicted"/>
<gene>
    <name evidence="4" type="ORF">HHI36_021568</name>
</gene>